<protein>
    <recommendedName>
        <fullName evidence="2">JmjC domain-containing protein</fullName>
    </recommendedName>
</protein>
<gene>
    <name evidence="3" type="ORF">PsYK624_168500</name>
</gene>
<feature type="compositionally biased region" description="Low complexity" evidence="1">
    <location>
        <begin position="338"/>
        <end position="357"/>
    </location>
</feature>
<comment type="caution">
    <text evidence="3">The sequence shown here is derived from an EMBL/GenBank/DDBJ whole genome shotgun (WGS) entry which is preliminary data.</text>
</comment>
<name>A0A9P3LMH0_9APHY</name>
<dbReference type="EMBL" id="BPQB01000166">
    <property type="protein sequence ID" value="GJF00557.1"/>
    <property type="molecule type" value="Genomic_DNA"/>
</dbReference>
<feature type="compositionally biased region" description="Polar residues" evidence="1">
    <location>
        <begin position="252"/>
        <end position="281"/>
    </location>
</feature>
<dbReference type="InterPro" id="IPR003347">
    <property type="entry name" value="JmjC_dom"/>
</dbReference>
<keyword evidence="4" id="KW-1185">Reference proteome</keyword>
<feature type="domain" description="JmjC" evidence="2">
    <location>
        <begin position="593"/>
        <end position="763"/>
    </location>
</feature>
<reference evidence="3 4" key="1">
    <citation type="submission" date="2021-08" db="EMBL/GenBank/DDBJ databases">
        <title>Draft Genome Sequence of Phanerochaete sordida strain YK-624.</title>
        <authorList>
            <person name="Mori T."/>
            <person name="Dohra H."/>
            <person name="Suzuki T."/>
            <person name="Kawagishi H."/>
            <person name="Hirai H."/>
        </authorList>
    </citation>
    <scope>NUCLEOTIDE SEQUENCE [LARGE SCALE GENOMIC DNA]</scope>
    <source>
        <strain evidence="3 4">YK-624</strain>
    </source>
</reference>
<feature type="region of interest" description="Disordered" evidence="1">
    <location>
        <begin position="252"/>
        <end position="384"/>
    </location>
</feature>
<dbReference type="Gene3D" id="2.60.120.650">
    <property type="entry name" value="Cupin"/>
    <property type="match status" value="1"/>
</dbReference>
<evidence type="ECO:0000256" key="1">
    <source>
        <dbReference type="SAM" id="MobiDB-lite"/>
    </source>
</evidence>
<dbReference type="OrthoDB" id="4161428at2759"/>
<evidence type="ECO:0000259" key="2">
    <source>
        <dbReference type="PROSITE" id="PS51184"/>
    </source>
</evidence>
<organism evidence="3 4">
    <name type="scientific">Phanerochaete sordida</name>
    <dbReference type="NCBI Taxonomy" id="48140"/>
    <lineage>
        <taxon>Eukaryota</taxon>
        <taxon>Fungi</taxon>
        <taxon>Dikarya</taxon>
        <taxon>Basidiomycota</taxon>
        <taxon>Agaricomycotina</taxon>
        <taxon>Agaricomycetes</taxon>
        <taxon>Polyporales</taxon>
        <taxon>Phanerochaetaceae</taxon>
        <taxon>Phanerochaete</taxon>
    </lineage>
</organism>
<evidence type="ECO:0000313" key="4">
    <source>
        <dbReference type="Proteomes" id="UP000703269"/>
    </source>
</evidence>
<evidence type="ECO:0000313" key="3">
    <source>
        <dbReference type="EMBL" id="GJF00557.1"/>
    </source>
</evidence>
<accession>A0A9P3LMH0</accession>
<feature type="compositionally biased region" description="Low complexity" evidence="1">
    <location>
        <begin position="317"/>
        <end position="331"/>
    </location>
</feature>
<dbReference type="PROSITE" id="PS51184">
    <property type="entry name" value="JMJC"/>
    <property type="match status" value="1"/>
</dbReference>
<proteinExistence type="predicted"/>
<dbReference type="Proteomes" id="UP000703269">
    <property type="component" value="Unassembled WGS sequence"/>
</dbReference>
<sequence length="868" mass="95125">MSEQARGIKRKAEEDGGSRSGFSGFKEALLDEPYLHAARQYGCFCGVLVPSKIKRDNDVWDLLPQGLLARKIPAKSHKRKLKPATPVEPSSTRLLYFAMFFAQEAIPPGIVSVGFPGDLWVTDRTVQVFGQQGWIDWGPDSAPNGGFEHPFVSGTLGWKANEHRLGYAGQKASSDIWEETWARDVTLAHVQTGFQRRIPSHAIAAAVSRVRELCTVTDVVTGQQILVRWKDMTQEALAALLFPLHDPSLSEVATCSPQQPHASQPGTSSLSTAPGDSTSALTQSAVTAPTAPPAPGDSTSALTQSAVTAPTAPPAPGDSTSALTQSAVTAPTTPPSPLLQQSESVSAARPFAAAVAPGHSRSLSEKSALSELPPGSDENVYPSDLPPGFNVEMLKGLPATAFLRFTTGQTEILPPFMHDPEDADGRMAREMGKGQDGYRPLPESNHEVHLRSSDAPFVKLRREQFRDKGSSDIEIAADVMKHLQVGQVVVMDGCDYPDLPWGLRTFADLSGGDTRDGEYSLQGEIEWQSAALRILSRADLRNEFTVVGTWLDFTRVASPRLLGDVPEGGDTSFEAPVNLLDLATSMDTTASAPFLRRLRDDVKADDMLSRRLRHADTFHVDKKKSKGWVLVSGAGYQSYTHVDGSGECTFFMLTHGRKWWAVLKMKRGCNNPKKVQKARQKMKEEFEHYLRIAKVSNDYNEVPVEIPGLATIHSVLLEPGMLLIQPPGVFHAVYTPVPSIGIGGHFFTQDTLHLTLQCRLVIQRSRGQGTNAFHPDANRSLARILLALIERGDTKMNQRGFISLARMLKQRKTHFSVVDFVKDLTTDDDLTYDDTEFEIDLACDLIDMILAHNSLEWEDLKLNAKAPL</sequence>
<feature type="compositionally biased region" description="Low complexity" evidence="1">
    <location>
        <begin position="296"/>
        <end position="310"/>
    </location>
</feature>
<dbReference type="SUPFAM" id="SSF51197">
    <property type="entry name" value="Clavaminate synthase-like"/>
    <property type="match status" value="1"/>
</dbReference>
<dbReference type="AlphaFoldDB" id="A0A9P3LMH0"/>